<dbReference type="EMBL" id="BKCJ010010795">
    <property type="protein sequence ID" value="GEU93181.1"/>
    <property type="molecule type" value="Genomic_DNA"/>
</dbReference>
<dbReference type="InterPro" id="IPR012337">
    <property type="entry name" value="RNaseH-like_sf"/>
</dbReference>
<reference evidence="3" key="1">
    <citation type="journal article" date="2019" name="Sci. Rep.">
        <title>Draft genome of Tanacetum cinerariifolium, the natural source of mosquito coil.</title>
        <authorList>
            <person name="Yamashiro T."/>
            <person name="Shiraishi A."/>
            <person name="Satake H."/>
            <person name="Nakayama K."/>
        </authorList>
    </citation>
    <scope>NUCLEOTIDE SEQUENCE</scope>
</reference>
<dbReference type="PROSITE" id="PS50994">
    <property type="entry name" value="INTEGRASE"/>
    <property type="match status" value="1"/>
</dbReference>
<name>A0A6L2P406_TANCI</name>
<gene>
    <name evidence="3" type="ORF">Tci_065159</name>
</gene>
<evidence type="ECO:0000313" key="3">
    <source>
        <dbReference type="EMBL" id="GEU93181.1"/>
    </source>
</evidence>
<dbReference type="GO" id="GO:0015074">
    <property type="term" value="P:DNA integration"/>
    <property type="evidence" value="ECO:0007669"/>
    <property type="project" value="InterPro"/>
</dbReference>
<evidence type="ECO:0000259" key="2">
    <source>
        <dbReference type="PROSITE" id="PS50994"/>
    </source>
</evidence>
<dbReference type="InterPro" id="IPR039537">
    <property type="entry name" value="Retrotran_Ty1/copia-like"/>
</dbReference>
<comment type="caution">
    <text evidence="3">The sequence shown here is derived from an EMBL/GenBank/DDBJ whole genome shotgun (WGS) entry which is preliminary data.</text>
</comment>
<dbReference type="PANTHER" id="PTHR42648">
    <property type="entry name" value="TRANSPOSASE, PUTATIVE-RELATED"/>
    <property type="match status" value="1"/>
</dbReference>
<dbReference type="Gene3D" id="3.30.420.10">
    <property type="entry name" value="Ribonuclease H-like superfamily/Ribonuclease H"/>
    <property type="match status" value="1"/>
</dbReference>
<dbReference type="AlphaFoldDB" id="A0A6L2P406"/>
<dbReference type="InterPro" id="IPR036397">
    <property type="entry name" value="RNaseH_sf"/>
</dbReference>
<feature type="domain" description="Integrase catalytic" evidence="2">
    <location>
        <begin position="244"/>
        <end position="412"/>
    </location>
</feature>
<dbReference type="SUPFAM" id="SSF53098">
    <property type="entry name" value="Ribonuclease H-like"/>
    <property type="match status" value="1"/>
</dbReference>
<dbReference type="InterPro" id="IPR001584">
    <property type="entry name" value="Integrase_cat-core"/>
</dbReference>
<protein>
    <submittedName>
        <fullName evidence="3">Retrotransposon protein, putative, Ty1-copia subclass</fullName>
    </submittedName>
</protein>
<accession>A0A6L2P406</accession>
<feature type="compositionally biased region" description="Basic and acidic residues" evidence="1">
    <location>
        <begin position="18"/>
        <end position="34"/>
    </location>
</feature>
<sequence length="587" mass="67732">MSKAYLVSSHASGPRSDQVTRFKSTKEERAKIDKGLTNGKNSPWVGKTLRGGNEPREKLENISITTSVVNNSVFKGFFKKQKLTGPNFIDWYRQLRIILLVEDKLDYLEQPIPPAPIPSQADQELLQTVQIYSMHGMRKTDNELHAMLKLHKQTQPKKNALALHVNRAGKVHKKKNKQNCNSMLGVKIKGKERISTLMIPSPRFPSIEKEKSCYGLNMSSMRALEKCTPCMSGKMARKTYTHQVKRATDLLGLIHTDVCGPFKIVSRQGASYFVTFTDDFSHYGYVYLLKHKHEVFETFKVFQKEVENQLGKTIKSIRSDRRAEYMSQEFLDHLKEHRIIAHRTPPYTPQHNGVLERRNRTLLDMVRFMMSQTTLSKSFWDYTLETAARILNMVPTKKVEKTLYENSLIIQEASRILEDLEIIQKEDMHPSIDTSLNHEEDDLEIDEPQSDIIPIHTSTRTRHAPDHMCLYIDAEEHELGDLGEPANYKAALLDPKSDKWLNAMNVEMQCMKDNEVWDLVYLPPNGKTVVSKCFFKKKTNMDGVVHAFKARLVAKGFTQTYRVDLIGLSSHTINFQKSKRKIRRYRT</sequence>
<proteinExistence type="predicted"/>
<dbReference type="Pfam" id="PF00665">
    <property type="entry name" value="rve"/>
    <property type="match status" value="1"/>
</dbReference>
<dbReference type="PANTHER" id="PTHR42648:SF27">
    <property type="entry name" value="RNA-DIRECTED DNA POLYMERASE"/>
    <property type="match status" value="1"/>
</dbReference>
<dbReference type="GO" id="GO:0003676">
    <property type="term" value="F:nucleic acid binding"/>
    <property type="evidence" value="ECO:0007669"/>
    <property type="project" value="InterPro"/>
</dbReference>
<feature type="region of interest" description="Disordered" evidence="1">
    <location>
        <begin position="1"/>
        <end position="52"/>
    </location>
</feature>
<organism evidence="3">
    <name type="scientific">Tanacetum cinerariifolium</name>
    <name type="common">Dalmatian daisy</name>
    <name type="synonym">Chrysanthemum cinerariifolium</name>
    <dbReference type="NCBI Taxonomy" id="118510"/>
    <lineage>
        <taxon>Eukaryota</taxon>
        <taxon>Viridiplantae</taxon>
        <taxon>Streptophyta</taxon>
        <taxon>Embryophyta</taxon>
        <taxon>Tracheophyta</taxon>
        <taxon>Spermatophyta</taxon>
        <taxon>Magnoliopsida</taxon>
        <taxon>eudicotyledons</taxon>
        <taxon>Gunneridae</taxon>
        <taxon>Pentapetalae</taxon>
        <taxon>asterids</taxon>
        <taxon>campanulids</taxon>
        <taxon>Asterales</taxon>
        <taxon>Asteraceae</taxon>
        <taxon>Asteroideae</taxon>
        <taxon>Anthemideae</taxon>
        <taxon>Anthemidinae</taxon>
        <taxon>Tanacetum</taxon>
    </lineage>
</organism>
<evidence type="ECO:0000256" key="1">
    <source>
        <dbReference type="SAM" id="MobiDB-lite"/>
    </source>
</evidence>